<organism evidence="2 3">
    <name type="scientific">Frankliniella fusca</name>
    <dbReference type="NCBI Taxonomy" id="407009"/>
    <lineage>
        <taxon>Eukaryota</taxon>
        <taxon>Metazoa</taxon>
        <taxon>Ecdysozoa</taxon>
        <taxon>Arthropoda</taxon>
        <taxon>Hexapoda</taxon>
        <taxon>Insecta</taxon>
        <taxon>Pterygota</taxon>
        <taxon>Neoptera</taxon>
        <taxon>Paraneoptera</taxon>
        <taxon>Thysanoptera</taxon>
        <taxon>Terebrantia</taxon>
        <taxon>Thripoidea</taxon>
        <taxon>Thripidae</taxon>
        <taxon>Frankliniella</taxon>
    </lineage>
</organism>
<dbReference type="Proteomes" id="UP001219518">
    <property type="component" value="Unassembled WGS sequence"/>
</dbReference>
<evidence type="ECO:0000313" key="3">
    <source>
        <dbReference type="Proteomes" id="UP001219518"/>
    </source>
</evidence>
<name>A0AAE1HCA4_9NEOP</name>
<accession>A0AAE1HCA4</accession>
<dbReference type="EMBL" id="JAHWGI010000949">
    <property type="protein sequence ID" value="KAK3918519.1"/>
    <property type="molecule type" value="Genomic_DNA"/>
</dbReference>
<reference evidence="2" key="2">
    <citation type="journal article" date="2023" name="BMC Genomics">
        <title>Pest status, molecular evolution, and epigenetic factors derived from the genome assembly of Frankliniella fusca, a thysanopteran phytovirus vector.</title>
        <authorList>
            <person name="Catto M.A."/>
            <person name="Labadie P.E."/>
            <person name="Jacobson A.L."/>
            <person name="Kennedy G.G."/>
            <person name="Srinivasan R."/>
            <person name="Hunt B.G."/>
        </authorList>
    </citation>
    <scope>NUCLEOTIDE SEQUENCE</scope>
    <source>
        <strain evidence="2">PL_HMW_Pooled</strain>
    </source>
</reference>
<feature type="compositionally biased region" description="Polar residues" evidence="1">
    <location>
        <begin position="344"/>
        <end position="355"/>
    </location>
</feature>
<dbReference type="AlphaFoldDB" id="A0AAE1HCA4"/>
<evidence type="ECO:0000256" key="1">
    <source>
        <dbReference type="SAM" id="MobiDB-lite"/>
    </source>
</evidence>
<evidence type="ECO:0000313" key="2">
    <source>
        <dbReference type="EMBL" id="KAK3918519.1"/>
    </source>
</evidence>
<feature type="compositionally biased region" description="Low complexity" evidence="1">
    <location>
        <begin position="356"/>
        <end position="368"/>
    </location>
</feature>
<feature type="region of interest" description="Disordered" evidence="1">
    <location>
        <begin position="315"/>
        <end position="401"/>
    </location>
</feature>
<protein>
    <submittedName>
        <fullName evidence="2">KRAB-A domain-containing protein 2</fullName>
    </submittedName>
</protein>
<gene>
    <name evidence="2" type="ORF">KUF71_007772</name>
</gene>
<keyword evidence="3" id="KW-1185">Reference proteome</keyword>
<comment type="caution">
    <text evidence="2">The sequence shown here is derived from an EMBL/GenBank/DDBJ whole genome shotgun (WGS) entry which is preliminary data.</text>
</comment>
<reference evidence="2" key="1">
    <citation type="submission" date="2021-07" db="EMBL/GenBank/DDBJ databases">
        <authorList>
            <person name="Catto M.A."/>
            <person name="Jacobson A."/>
            <person name="Kennedy G."/>
            <person name="Labadie P."/>
            <person name="Hunt B.G."/>
            <person name="Srinivasan R."/>
        </authorList>
    </citation>
    <scope>NUCLEOTIDE SEQUENCE</scope>
    <source>
        <strain evidence="2">PL_HMW_Pooled</strain>
        <tissue evidence="2">Head</tissue>
    </source>
</reference>
<sequence length="401" mass="45301">MSSHEEKFDLLIKKKLSMMKGSTVKNTRNGYGKFFHDKSRKITIRNCKFTSTPYRLGIDRRARMGSRKFTTNFVKQNYKKCRKFTTIFFTVSNSKILTSAKYASLIRDVQAAKSKTKKKTSKDYRRLDKYFTLDVDGETKLIEPLKEGDQVSFFHVEISSAMSPAQIFMGRRLLRGKLPLTPQGQRPEQVNYDETSKVLKSRQAKQQSYYDPSAAPRTPLQPGPAYTRVEGPKSQWEPVTVLKKSSRPRSYTVQRPSGNTVDCMRAHEHQLPIKGEKTASDNLQKVYISFAVAEPGRGGSETSIVTGVGLSVTPVRTPTSPTRMQTEHLSMSHVLRTSPKRPPSSVTSEDNSSLASSRGSSPQPQSRPGRLRSRRSLDTQQTSRFGRPIVKPSHLQDFILD</sequence>
<proteinExistence type="predicted"/>
<feature type="region of interest" description="Disordered" evidence="1">
    <location>
        <begin position="179"/>
        <end position="237"/>
    </location>
</feature>